<dbReference type="Gene3D" id="2.30.30.100">
    <property type="match status" value="1"/>
</dbReference>
<dbReference type="SUPFAM" id="SSF50182">
    <property type="entry name" value="Sm-like ribonucleoproteins"/>
    <property type="match status" value="1"/>
</dbReference>
<comment type="caution">
    <text evidence="2">The sequence shown here is derived from an EMBL/GenBank/DDBJ whole genome shotgun (WGS) entry which is preliminary data.</text>
</comment>
<dbReference type="InterPro" id="IPR001163">
    <property type="entry name" value="Sm_dom_euk/arc"/>
</dbReference>
<dbReference type="Pfam" id="PF01423">
    <property type="entry name" value="LSM"/>
    <property type="match status" value="1"/>
</dbReference>
<dbReference type="Proteomes" id="UP001458880">
    <property type="component" value="Unassembled WGS sequence"/>
</dbReference>
<dbReference type="PANTHER" id="PTHR21196:SF1">
    <property type="entry name" value="U7 SNRNA-ASSOCIATED SM-LIKE PROTEIN LSM10"/>
    <property type="match status" value="1"/>
</dbReference>
<dbReference type="GO" id="GO:0016604">
    <property type="term" value="C:nuclear body"/>
    <property type="evidence" value="ECO:0007669"/>
    <property type="project" value="TreeGrafter"/>
</dbReference>
<gene>
    <name evidence="2" type="ORF">QE152_g25231</name>
</gene>
<dbReference type="PANTHER" id="PTHR21196">
    <property type="entry name" value="U7 SNRNA-ASSOCIATED SM-LIKE PROTEIN LSM10"/>
    <property type="match status" value="1"/>
</dbReference>
<evidence type="ECO:0000259" key="1">
    <source>
        <dbReference type="Pfam" id="PF01423"/>
    </source>
</evidence>
<dbReference type="InterPro" id="IPR010920">
    <property type="entry name" value="LSM_dom_sf"/>
</dbReference>
<dbReference type="InterPro" id="IPR052840">
    <property type="entry name" value="U7_snRNA_Sm-like"/>
</dbReference>
<dbReference type="GO" id="GO:0071254">
    <property type="term" value="C:cytoplasmic U snRNP body"/>
    <property type="evidence" value="ECO:0007669"/>
    <property type="project" value="TreeGrafter"/>
</dbReference>
<dbReference type="CDD" id="cd01733">
    <property type="entry name" value="LSm10"/>
    <property type="match status" value="1"/>
</dbReference>
<dbReference type="GO" id="GO:0071208">
    <property type="term" value="F:histone pre-mRNA DCP binding"/>
    <property type="evidence" value="ECO:0007669"/>
    <property type="project" value="TreeGrafter"/>
</dbReference>
<evidence type="ECO:0000313" key="2">
    <source>
        <dbReference type="EMBL" id="KAK9711834.1"/>
    </source>
</evidence>
<feature type="domain" description="Sm" evidence="1">
    <location>
        <begin position="28"/>
        <end position="83"/>
    </location>
</feature>
<dbReference type="GO" id="GO:0006398">
    <property type="term" value="P:mRNA 3'-end processing by stem-loop binding and cleavage"/>
    <property type="evidence" value="ECO:0007669"/>
    <property type="project" value="TreeGrafter"/>
</dbReference>
<organism evidence="2 3">
    <name type="scientific">Popillia japonica</name>
    <name type="common">Japanese beetle</name>
    <dbReference type="NCBI Taxonomy" id="7064"/>
    <lineage>
        <taxon>Eukaryota</taxon>
        <taxon>Metazoa</taxon>
        <taxon>Ecdysozoa</taxon>
        <taxon>Arthropoda</taxon>
        <taxon>Hexapoda</taxon>
        <taxon>Insecta</taxon>
        <taxon>Pterygota</taxon>
        <taxon>Neoptera</taxon>
        <taxon>Endopterygota</taxon>
        <taxon>Coleoptera</taxon>
        <taxon>Polyphaga</taxon>
        <taxon>Scarabaeiformia</taxon>
        <taxon>Scarabaeidae</taxon>
        <taxon>Rutelinae</taxon>
        <taxon>Popillia</taxon>
    </lineage>
</organism>
<reference evidence="2 3" key="1">
    <citation type="journal article" date="2024" name="BMC Genomics">
        <title>De novo assembly and annotation of Popillia japonica's genome with initial clues to its potential as an invasive pest.</title>
        <authorList>
            <person name="Cucini C."/>
            <person name="Boschi S."/>
            <person name="Funari R."/>
            <person name="Cardaioli E."/>
            <person name="Iannotti N."/>
            <person name="Marturano G."/>
            <person name="Paoli F."/>
            <person name="Bruttini M."/>
            <person name="Carapelli A."/>
            <person name="Frati F."/>
            <person name="Nardi F."/>
        </authorList>
    </citation>
    <scope>NUCLEOTIDE SEQUENCE [LARGE SCALE GENOMIC DNA]</scope>
    <source>
        <strain evidence="2">DMR45628</strain>
    </source>
</reference>
<dbReference type="EMBL" id="JASPKY010000272">
    <property type="protein sequence ID" value="KAK9711834.1"/>
    <property type="molecule type" value="Genomic_DNA"/>
</dbReference>
<protein>
    <submittedName>
        <fullName evidence="2">LSM domain</fullName>
    </submittedName>
</protein>
<keyword evidence="3" id="KW-1185">Reference proteome</keyword>
<accession>A0AAW1K293</accession>
<sequence length="133" mass="15654">MDTKPSAKEIFLYYNTMASLVKGLEQNYTTIDFRDESSVTGKIVNVDGFMNIEMEDCYYYNAKGIEYPFKSFFVKARNIRFVHIPHEKNAVETIQNQLVIFDRPNRSSSKKLTFKEKRAKNYQKELLMNIAKQ</sequence>
<dbReference type="AlphaFoldDB" id="A0AAW1K293"/>
<name>A0AAW1K293_POPJA</name>
<dbReference type="GO" id="GO:0071209">
    <property type="term" value="F:U7 snRNA binding"/>
    <property type="evidence" value="ECO:0007669"/>
    <property type="project" value="TreeGrafter"/>
</dbReference>
<proteinExistence type="predicted"/>
<evidence type="ECO:0000313" key="3">
    <source>
        <dbReference type="Proteomes" id="UP001458880"/>
    </source>
</evidence>